<dbReference type="Proteomes" id="UP000435187">
    <property type="component" value="Unassembled WGS sequence"/>
</dbReference>
<dbReference type="GO" id="GO:0030420">
    <property type="term" value="P:establishment of competence for transformation"/>
    <property type="evidence" value="ECO:0007669"/>
    <property type="project" value="UniProtKB-KW"/>
</dbReference>
<dbReference type="EMBL" id="WJEE01000035">
    <property type="protein sequence ID" value="MRI67592.1"/>
    <property type="molecule type" value="Genomic_DNA"/>
</dbReference>
<dbReference type="RefSeq" id="WP_153836157.1">
    <property type="nucleotide sequence ID" value="NZ_JBHUMW010000063.1"/>
</dbReference>
<evidence type="ECO:0000256" key="1">
    <source>
        <dbReference type="ARBA" id="ARBA00004241"/>
    </source>
</evidence>
<dbReference type="AlphaFoldDB" id="A0A6N7R1M4"/>
<name>A0A6N7R1M4_9BACI</name>
<feature type="transmembrane region" description="Helical" evidence="3">
    <location>
        <begin position="13"/>
        <end position="33"/>
    </location>
</feature>
<comment type="caution">
    <text evidence="4">The sequence shown here is derived from an EMBL/GenBank/DDBJ whole genome shotgun (WGS) entry which is preliminary data.</text>
</comment>
<dbReference type="Pfam" id="PF07963">
    <property type="entry name" value="N_methyl"/>
    <property type="match status" value="1"/>
</dbReference>
<evidence type="ECO:0000256" key="3">
    <source>
        <dbReference type="SAM" id="Phobius"/>
    </source>
</evidence>
<sequence length="139" mass="15751">MFNNQRGVTLVELLTTITLLSIVLALIGSIHLFSQKQFIHQSEQVNQQSEIRNAITEISRQIRTTPSDQISVSENTLKIDDIEYRLEGNQLLKNRSVLAENIARFSISLDGSKLKINIESEQTILKDITALETTLTLRE</sequence>
<protein>
    <submittedName>
        <fullName evidence="4">Prepilin-type N-terminal cleavage/methylation domain-containing protein</fullName>
    </submittedName>
</protein>
<reference evidence="4 5" key="1">
    <citation type="submission" date="2019-10" db="EMBL/GenBank/DDBJ databases">
        <title>Gracilibacillus salitolerans sp. nov., a moderate halophile isolated from a saline soil in northwest China.</title>
        <authorList>
            <person name="Gan L."/>
        </authorList>
    </citation>
    <scope>NUCLEOTIDE SEQUENCE [LARGE SCALE GENOMIC DNA]</scope>
    <source>
        <strain evidence="4 5">TP2-8</strain>
    </source>
</reference>
<organism evidence="4 5">
    <name type="scientific">Gracilibacillus thailandensis</name>
    <dbReference type="NCBI Taxonomy" id="563735"/>
    <lineage>
        <taxon>Bacteria</taxon>
        <taxon>Bacillati</taxon>
        <taxon>Bacillota</taxon>
        <taxon>Bacilli</taxon>
        <taxon>Bacillales</taxon>
        <taxon>Bacillaceae</taxon>
        <taxon>Gracilibacillus</taxon>
    </lineage>
</organism>
<evidence type="ECO:0000256" key="2">
    <source>
        <dbReference type="ARBA" id="ARBA00023287"/>
    </source>
</evidence>
<keyword evidence="3" id="KW-1133">Transmembrane helix</keyword>
<dbReference type="PROSITE" id="PS00409">
    <property type="entry name" value="PROKAR_NTER_METHYL"/>
    <property type="match status" value="1"/>
</dbReference>
<dbReference type="GO" id="GO:0009986">
    <property type="term" value="C:cell surface"/>
    <property type="evidence" value="ECO:0007669"/>
    <property type="project" value="UniProtKB-SubCell"/>
</dbReference>
<gene>
    <name evidence="4" type="ORF">GH885_14810</name>
</gene>
<accession>A0A6N7R1M4</accession>
<evidence type="ECO:0000313" key="5">
    <source>
        <dbReference type="Proteomes" id="UP000435187"/>
    </source>
</evidence>
<keyword evidence="3" id="KW-0812">Transmembrane</keyword>
<proteinExistence type="predicted"/>
<comment type="subcellular location">
    <subcellularLocation>
        <location evidence="1">Cell surface</location>
    </subcellularLocation>
</comment>
<keyword evidence="5" id="KW-1185">Reference proteome</keyword>
<evidence type="ECO:0000313" key="4">
    <source>
        <dbReference type="EMBL" id="MRI67592.1"/>
    </source>
</evidence>
<dbReference type="InterPro" id="IPR012902">
    <property type="entry name" value="N_methyl_site"/>
</dbReference>
<keyword evidence="3" id="KW-0472">Membrane</keyword>
<dbReference type="NCBIfam" id="TIGR02532">
    <property type="entry name" value="IV_pilin_GFxxxE"/>
    <property type="match status" value="1"/>
</dbReference>
<keyword evidence="2" id="KW-0178">Competence</keyword>